<sequence>MAAGAEKRRWSGRGTVAFLALSLLFFRLVAACHPSAHTVQNNDLLSGQVICTPDGIVSLADKAPTPPDHDPLVDGCCFNICFSAFGDRLVQVELAKAATPSFYLVGSIVHQNDTRLTGFLLNRQSHPRAPPRLTTDFI</sequence>
<keyword evidence="2" id="KW-1185">Reference proteome</keyword>
<dbReference type="Proteomes" id="UP001069802">
    <property type="component" value="Unassembled WGS sequence"/>
</dbReference>
<comment type="caution">
    <text evidence="1">The sequence shown here is derived from an EMBL/GenBank/DDBJ whole genome shotgun (WGS) entry which is preliminary data.</text>
</comment>
<evidence type="ECO:0008006" key="3">
    <source>
        <dbReference type="Google" id="ProtNLM"/>
    </source>
</evidence>
<evidence type="ECO:0000313" key="1">
    <source>
        <dbReference type="EMBL" id="MCZ4280591.1"/>
    </source>
</evidence>
<proteinExistence type="predicted"/>
<evidence type="ECO:0000313" key="2">
    <source>
        <dbReference type="Proteomes" id="UP001069802"/>
    </source>
</evidence>
<accession>A0ABT4LJR8</accession>
<organism evidence="1 2">
    <name type="scientific">Kiloniella laminariae</name>
    <dbReference type="NCBI Taxonomy" id="454162"/>
    <lineage>
        <taxon>Bacteria</taxon>
        <taxon>Pseudomonadati</taxon>
        <taxon>Pseudomonadota</taxon>
        <taxon>Alphaproteobacteria</taxon>
        <taxon>Rhodospirillales</taxon>
        <taxon>Kiloniellaceae</taxon>
        <taxon>Kiloniella</taxon>
    </lineage>
</organism>
<protein>
    <recommendedName>
        <fullName evidence="3">DUF2147 domain-containing protein</fullName>
    </recommendedName>
</protein>
<gene>
    <name evidence="1" type="ORF">O4H49_07365</name>
</gene>
<dbReference type="EMBL" id="JAPWGY010000002">
    <property type="protein sequence ID" value="MCZ4280591.1"/>
    <property type="molecule type" value="Genomic_DNA"/>
</dbReference>
<name>A0ABT4LJR8_9PROT</name>
<dbReference type="RefSeq" id="WP_269422777.1">
    <property type="nucleotide sequence ID" value="NZ_JAPWGY010000002.1"/>
</dbReference>
<reference evidence="1" key="1">
    <citation type="submission" date="2022-12" db="EMBL/GenBank/DDBJ databases">
        <title>Bacterial isolates from different developmental stages of Nematostella vectensis.</title>
        <authorList>
            <person name="Fraune S."/>
        </authorList>
    </citation>
    <scope>NUCLEOTIDE SEQUENCE</scope>
    <source>
        <strain evidence="1">G21630-S1</strain>
    </source>
</reference>